<feature type="transmembrane region" description="Helical" evidence="1">
    <location>
        <begin position="44"/>
        <end position="64"/>
    </location>
</feature>
<name>A0A8T0ESI0_ARGBR</name>
<dbReference type="EMBL" id="JABXBU010002072">
    <property type="protein sequence ID" value="KAF8778341.1"/>
    <property type="molecule type" value="Genomic_DNA"/>
</dbReference>
<dbReference type="Proteomes" id="UP000807504">
    <property type="component" value="Unassembled WGS sequence"/>
</dbReference>
<evidence type="ECO:0000313" key="3">
    <source>
        <dbReference type="Proteomes" id="UP000807504"/>
    </source>
</evidence>
<accession>A0A8T0ESI0</accession>
<keyword evidence="1" id="KW-0812">Transmembrane</keyword>
<reference evidence="2" key="1">
    <citation type="journal article" date="2020" name="bioRxiv">
        <title>Chromosome-level reference genome of the European wasp spider Argiope bruennichi: a resource for studies on range expansion and evolutionary adaptation.</title>
        <authorList>
            <person name="Sheffer M.M."/>
            <person name="Hoppe A."/>
            <person name="Krehenwinkel H."/>
            <person name="Uhl G."/>
            <person name="Kuss A.W."/>
            <person name="Jensen L."/>
            <person name="Jensen C."/>
            <person name="Gillespie R.G."/>
            <person name="Hoff K.J."/>
            <person name="Prost S."/>
        </authorList>
    </citation>
    <scope>NUCLEOTIDE SEQUENCE</scope>
</reference>
<keyword evidence="1" id="KW-0472">Membrane</keyword>
<evidence type="ECO:0000256" key="1">
    <source>
        <dbReference type="SAM" id="Phobius"/>
    </source>
</evidence>
<feature type="transmembrane region" description="Helical" evidence="1">
    <location>
        <begin position="116"/>
        <end position="137"/>
    </location>
</feature>
<feature type="transmembrane region" description="Helical" evidence="1">
    <location>
        <begin position="12"/>
        <end position="32"/>
    </location>
</feature>
<protein>
    <submittedName>
        <fullName evidence="2">Uncharacterized protein</fullName>
    </submittedName>
</protein>
<keyword evidence="1" id="KW-1133">Transmembrane helix</keyword>
<proteinExistence type="predicted"/>
<feature type="transmembrane region" description="Helical" evidence="1">
    <location>
        <begin position="149"/>
        <end position="171"/>
    </location>
</feature>
<evidence type="ECO:0000313" key="2">
    <source>
        <dbReference type="EMBL" id="KAF8778341.1"/>
    </source>
</evidence>
<comment type="caution">
    <text evidence="2">The sequence shown here is derived from an EMBL/GenBank/DDBJ whole genome shotgun (WGS) entry which is preliminary data.</text>
</comment>
<organism evidence="2 3">
    <name type="scientific">Argiope bruennichi</name>
    <name type="common">Wasp spider</name>
    <name type="synonym">Aranea bruennichi</name>
    <dbReference type="NCBI Taxonomy" id="94029"/>
    <lineage>
        <taxon>Eukaryota</taxon>
        <taxon>Metazoa</taxon>
        <taxon>Ecdysozoa</taxon>
        <taxon>Arthropoda</taxon>
        <taxon>Chelicerata</taxon>
        <taxon>Arachnida</taxon>
        <taxon>Araneae</taxon>
        <taxon>Araneomorphae</taxon>
        <taxon>Entelegynae</taxon>
        <taxon>Araneoidea</taxon>
        <taxon>Araneidae</taxon>
        <taxon>Argiope</taxon>
    </lineage>
</organism>
<sequence>MKFVDAIFSCPIFIEVAVDMVQAFWYCYHLTFSALDDFGTQASMSLGLVQSLILLTMVMLSAAFTNEASKLAKDVIVSLPSFYPNYEKELKICIGQRFTQDVDLSLWKIYRIDKPLFISTLGTLLTYGVLLGTLGSVQTSTNDTPCSHAYFLGMLQRLILPATVLLAAAHIHEASNLAIDMIVSLPSFSPSRVKKLIVYITAVKYVQFTYKENPRLIPYPGDTSSNCTRILLV</sequence>
<keyword evidence="3" id="KW-1185">Reference proteome</keyword>
<dbReference type="AlphaFoldDB" id="A0A8T0ESI0"/>
<reference evidence="2" key="2">
    <citation type="submission" date="2020-06" db="EMBL/GenBank/DDBJ databases">
        <authorList>
            <person name="Sheffer M."/>
        </authorList>
    </citation>
    <scope>NUCLEOTIDE SEQUENCE</scope>
</reference>
<gene>
    <name evidence="2" type="ORF">HNY73_015072</name>
</gene>